<keyword evidence="2" id="KW-1185">Reference proteome</keyword>
<dbReference type="AlphaFoldDB" id="A0A2P8HCG3"/>
<dbReference type="InterPro" id="IPR029062">
    <property type="entry name" value="Class_I_gatase-like"/>
</dbReference>
<protein>
    <recommendedName>
        <fullName evidence="3">Hydrolase</fullName>
    </recommendedName>
</protein>
<dbReference type="Gene3D" id="3.40.50.880">
    <property type="match status" value="1"/>
</dbReference>
<evidence type="ECO:0008006" key="3">
    <source>
        <dbReference type="Google" id="ProtNLM"/>
    </source>
</evidence>
<gene>
    <name evidence="1" type="ORF">CLV51_107226</name>
</gene>
<sequence>MMGAVEFIIFNNKSIVMKILTNFNLSIVCCGILLFASCAKEKGYNTVPPEKSAWHKATTESTVGVSENFDSGTKGSYATGGVTLSSGSWTFTDALLGNLSNDVKNGTQAARVRNSGKLTMNFDNPNGAGTVTVQHAKFGSDGNSTWQLWYSTNGGSNYTQTGSTITTSANTLQAATFTVNVAGNIRFEIRKTDGASSRIDFDDFIINNYGTTDTTGTGTGKGKKFLFDATKAETAGNADWVIDEDNSIPQRFPTPAQSGITASTAETYWTGAISSWGIALVKTGNTVETLPSGTALTYGNTSNPQDLANYDVFVVDEPNILFTAAEKTAILNFVSHGGGLFMISDHTMSDRNNDGYDSPAIWNDLMTNNSVQNNPFGFSIDLTNISEITTNVLTNSSSNPILNGSQGSVSKLEFNNGATITINPATNASVQGLIWQGGYAQGNTHLMSASSTFGSGRIYVVTDSSPMDDGTGAPGNNLYVSWPLYSHAALFMNASLWLAKLQ</sequence>
<name>A0A2P8HCG3_CHINA</name>
<comment type="caution">
    <text evidence="1">The sequence shown here is derived from an EMBL/GenBank/DDBJ whole genome shotgun (WGS) entry which is preliminary data.</text>
</comment>
<dbReference type="Proteomes" id="UP000240971">
    <property type="component" value="Unassembled WGS sequence"/>
</dbReference>
<reference evidence="1 2" key="1">
    <citation type="submission" date="2018-03" db="EMBL/GenBank/DDBJ databases">
        <title>Genomic Encyclopedia of Archaeal and Bacterial Type Strains, Phase II (KMG-II): from individual species to whole genera.</title>
        <authorList>
            <person name="Goeker M."/>
        </authorList>
    </citation>
    <scope>NUCLEOTIDE SEQUENCE [LARGE SCALE GENOMIC DNA]</scope>
    <source>
        <strain evidence="1 2">DSM 24859</strain>
    </source>
</reference>
<dbReference type="EMBL" id="PYAW01000007">
    <property type="protein sequence ID" value="PSL43914.1"/>
    <property type="molecule type" value="Genomic_DNA"/>
</dbReference>
<evidence type="ECO:0000313" key="2">
    <source>
        <dbReference type="Proteomes" id="UP000240971"/>
    </source>
</evidence>
<dbReference type="SUPFAM" id="SSF52317">
    <property type="entry name" value="Class I glutamine amidotransferase-like"/>
    <property type="match status" value="1"/>
</dbReference>
<organism evidence="1 2">
    <name type="scientific">Chitinophaga niastensis</name>
    <dbReference type="NCBI Taxonomy" id="536980"/>
    <lineage>
        <taxon>Bacteria</taxon>
        <taxon>Pseudomonadati</taxon>
        <taxon>Bacteroidota</taxon>
        <taxon>Chitinophagia</taxon>
        <taxon>Chitinophagales</taxon>
        <taxon>Chitinophagaceae</taxon>
        <taxon>Chitinophaga</taxon>
    </lineage>
</organism>
<accession>A0A2P8HCG3</accession>
<proteinExistence type="predicted"/>
<evidence type="ECO:0000313" key="1">
    <source>
        <dbReference type="EMBL" id="PSL43914.1"/>
    </source>
</evidence>